<sequence length="154" mass="17649">STRRWKAKSAAISPNGICFPVEHVTEYAGSRETRLTGSWRNLEQQARDALDSVNVELSGAKDELERIAEEKKGLETLKKEKTEVEIERMWKEVKSGKEKVDSELWQVKEVLELREKKDEENTKLEVKIAGMQSMLQIFSTLQDQMKALLQGNAK</sequence>
<gene>
    <name evidence="2" type="ORF">Moror_3682</name>
</gene>
<protein>
    <submittedName>
        <fullName evidence="2">Uncharacterized protein</fullName>
    </submittedName>
</protein>
<dbReference type="EMBL" id="AWSO01001871">
    <property type="protein sequence ID" value="ESK82566.1"/>
    <property type="molecule type" value="Genomic_DNA"/>
</dbReference>
<dbReference type="Proteomes" id="UP000017559">
    <property type="component" value="Unassembled WGS sequence"/>
</dbReference>
<feature type="coiled-coil region" evidence="1">
    <location>
        <begin position="50"/>
        <end position="127"/>
    </location>
</feature>
<keyword evidence="3" id="KW-1185">Reference proteome</keyword>
<keyword evidence="1" id="KW-0175">Coiled coil</keyword>
<accession>V2WPU2</accession>
<dbReference type="KEGG" id="mrr:Moror_3682"/>
<dbReference type="AlphaFoldDB" id="V2WPU2"/>
<evidence type="ECO:0000256" key="1">
    <source>
        <dbReference type="SAM" id="Coils"/>
    </source>
</evidence>
<dbReference type="HOGENOM" id="CLU_1708560_0_0_1"/>
<feature type="non-terminal residue" evidence="2">
    <location>
        <position position="1"/>
    </location>
</feature>
<name>V2WPU2_MONRO</name>
<evidence type="ECO:0000313" key="2">
    <source>
        <dbReference type="EMBL" id="ESK82566.1"/>
    </source>
</evidence>
<evidence type="ECO:0000313" key="3">
    <source>
        <dbReference type="Proteomes" id="UP000017559"/>
    </source>
</evidence>
<proteinExistence type="predicted"/>
<organism evidence="2 3">
    <name type="scientific">Moniliophthora roreri (strain MCA 2997)</name>
    <name type="common">Cocoa frosty pod rot fungus</name>
    <name type="synonym">Crinipellis roreri</name>
    <dbReference type="NCBI Taxonomy" id="1381753"/>
    <lineage>
        <taxon>Eukaryota</taxon>
        <taxon>Fungi</taxon>
        <taxon>Dikarya</taxon>
        <taxon>Basidiomycota</taxon>
        <taxon>Agaricomycotina</taxon>
        <taxon>Agaricomycetes</taxon>
        <taxon>Agaricomycetidae</taxon>
        <taxon>Agaricales</taxon>
        <taxon>Marasmiineae</taxon>
        <taxon>Marasmiaceae</taxon>
        <taxon>Moniliophthora</taxon>
    </lineage>
</organism>
<comment type="caution">
    <text evidence="2">The sequence shown here is derived from an EMBL/GenBank/DDBJ whole genome shotgun (WGS) entry which is preliminary data.</text>
</comment>
<reference evidence="2 3" key="1">
    <citation type="journal article" date="2014" name="BMC Genomics">
        <title>Genome and secretome analysis of the hemibiotrophic fungal pathogen, Moniliophthora roreri, which causes frosty pod rot disease of cacao: mechanisms of the biotrophic and necrotrophic phases.</title>
        <authorList>
            <person name="Meinhardt L.W."/>
            <person name="Costa G.G.L."/>
            <person name="Thomazella D.P.T."/>
            <person name="Teixeira P.J.P.L."/>
            <person name="Carazzolle M.F."/>
            <person name="Schuster S.C."/>
            <person name="Carlson J.E."/>
            <person name="Guiltinan M.J."/>
            <person name="Mieczkowski P."/>
            <person name="Farmer A."/>
            <person name="Ramaraj T."/>
            <person name="Crozier J."/>
            <person name="Davis R.E."/>
            <person name="Shao J."/>
            <person name="Melnick R.L."/>
            <person name="Pereira G.A.G."/>
            <person name="Bailey B.A."/>
        </authorList>
    </citation>
    <scope>NUCLEOTIDE SEQUENCE [LARGE SCALE GENOMIC DNA]</scope>
    <source>
        <strain evidence="2 3">MCA 2997</strain>
    </source>
</reference>